<dbReference type="AlphaFoldDB" id="A0AAV1CLP7"/>
<dbReference type="GO" id="GO:0005839">
    <property type="term" value="C:proteasome core complex"/>
    <property type="evidence" value="ECO:0007669"/>
    <property type="project" value="InterPro"/>
</dbReference>
<keyword evidence="4" id="KW-1185">Reference proteome</keyword>
<dbReference type="InterPro" id="IPR001353">
    <property type="entry name" value="Proteasome_sua/b"/>
</dbReference>
<reference evidence="3" key="1">
    <citation type="submission" date="2023-03" db="EMBL/GenBank/DDBJ databases">
        <authorList>
            <person name="Julca I."/>
        </authorList>
    </citation>
    <scope>NUCLEOTIDE SEQUENCE</scope>
</reference>
<gene>
    <name evidence="3" type="ORF">OLC1_LOCUS7091</name>
</gene>
<protein>
    <submittedName>
        <fullName evidence="3">OLC1v1032409C1</fullName>
    </submittedName>
</protein>
<dbReference type="Proteomes" id="UP001161247">
    <property type="component" value="Chromosome 2"/>
</dbReference>
<dbReference type="Gene3D" id="3.60.20.10">
    <property type="entry name" value="Glutamine Phosphoribosylpyrophosphate, subunit 1, domain 1"/>
    <property type="match status" value="3"/>
</dbReference>
<organism evidence="3 4">
    <name type="scientific">Oldenlandia corymbosa var. corymbosa</name>
    <dbReference type="NCBI Taxonomy" id="529605"/>
    <lineage>
        <taxon>Eukaryota</taxon>
        <taxon>Viridiplantae</taxon>
        <taxon>Streptophyta</taxon>
        <taxon>Embryophyta</taxon>
        <taxon>Tracheophyta</taxon>
        <taxon>Spermatophyta</taxon>
        <taxon>Magnoliopsida</taxon>
        <taxon>eudicotyledons</taxon>
        <taxon>Gunneridae</taxon>
        <taxon>Pentapetalae</taxon>
        <taxon>asterids</taxon>
        <taxon>lamiids</taxon>
        <taxon>Gentianales</taxon>
        <taxon>Rubiaceae</taxon>
        <taxon>Rubioideae</taxon>
        <taxon>Spermacoceae</taxon>
        <taxon>Hedyotis-Oldenlandia complex</taxon>
        <taxon>Oldenlandia</taxon>
    </lineage>
</organism>
<dbReference type="InterPro" id="IPR029055">
    <property type="entry name" value="Ntn_hydrolases_N"/>
</dbReference>
<proteinExistence type="predicted"/>
<dbReference type="GO" id="GO:0051603">
    <property type="term" value="P:proteolysis involved in protein catabolic process"/>
    <property type="evidence" value="ECO:0007669"/>
    <property type="project" value="InterPro"/>
</dbReference>
<sequence length="387" mass="41745">MDVSDSRTKRKRSDRRTAAPTHAPVATSRTNLPPIQPLTRYVIRLNQDGSFPRHQPKFEKGTTTLAFVFEEGIILAADHSSQSSKYSKNIVELNSHMLASICGGNEFLLQELQEKERGLYPMNGEGELVSKNMLSTGSGSRAALVVKTILKPNMSVTEVADSAKRAICIAAYRAPESGDICTVYHLGCGGCNKLLEDDIKERQEANIQGSRVKYEIIGNGPKSIDSASGCAKPFKPHTPKTGTTALAFIFEAGIMVSTDHSSESSESAENVVELNPHMPATISGGSEFLLKTCKRRYILAPIERGLYCMNGKGELAVEGDIQATGSGSRAANFLQIGLTRKMSVTEAADLAKLAICLSAYTATHKGDVFRVYHIGSGGCNKLLEGEI</sequence>
<evidence type="ECO:0000313" key="4">
    <source>
        <dbReference type="Proteomes" id="UP001161247"/>
    </source>
</evidence>
<accession>A0AAV1CLP7</accession>
<dbReference type="EMBL" id="OX459119">
    <property type="protein sequence ID" value="CAI9096305.1"/>
    <property type="molecule type" value="Genomic_DNA"/>
</dbReference>
<feature type="region of interest" description="Disordered" evidence="2">
    <location>
        <begin position="1"/>
        <end position="33"/>
    </location>
</feature>
<dbReference type="SUPFAM" id="SSF56235">
    <property type="entry name" value="N-terminal nucleophile aminohydrolases (Ntn hydrolases)"/>
    <property type="match status" value="2"/>
</dbReference>
<dbReference type="InterPro" id="IPR023333">
    <property type="entry name" value="Proteasome_suB-type"/>
</dbReference>
<dbReference type="GO" id="GO:0005737">
    <property type="term" value="C:cytoplasm"/>
    <property type="evidence" value="ECO:0007669"/>
    <property type="project" value="TreeGrafter"/>
</dbReference>
<name>A0AAV1CLP7_OLDCO</name>
<evidence type="ECO:0000256" key="2">
    <source>
        <dbReference type="SAM" id="MobiDB-lite"/>
    </source>
</evidence>
<dbReference type="PANTHER" id="PTHR32194">
    <property type="entry name" value="METALLOPROTEASE TLDD"/>
    <property type="match status" value="1"/>
</dbReference>
<evidence type="ECO:0000256" key="1">
    <source>
        <dbReference type="ARBA" id="ARBA00023145"/>
    </source>
</evidence>
<keyword evidence="1" id="KW-0865">Zymogen</keyword>
<dbReference type="PANTHER" id="PTHR32194:SF3">
    <property type="entry name" value="PROTEASOME SUBUNIT BETA"/>
    <property type="match status" value="1"/>
</dbReference>
<evidence type="ECO:0000313" key="3">
    <source>
        <dbReference type="EMBL" id="CAI9096305.1"/>
    </source>
</evidence>
<dbReference type="Pfam" id="PF00227">
    <property type="entry name" value="Proteasome"/>
    <property type="match status" value="1"/>
</dbReference>